<sequence length="317" mass="34326">MPRTAASNRRAPSAVVPGSVVLITGAARGMGELYARRAVREGAAAVALWDVDRERVEALAAELDSAELNTAELDTAELDATPAENTAVGRAPADATDSVRVRAYTVDIADREAISRAARRTREELGDPDILVNNAGIVRGALFWEHEPERDIEATMRVNTLAPMWLTRELLPAMLADRSRPKRILNIASAAGTLANPRMSVYAASKWAMIGWSDSLRLELEREGHGHIAVTTFCPSYISTGMFSGARGPLLTPIMRPSTAVRAAWRGMLAGTPIVTKPWTVKLAMALRGVLPTRAWDAIGGRVFHVYSSMDRFTGRG</sequence>
<dbReference type="Proteomes" id="UP000693892">
    <property type="component" value="Unassembled WGS sequence"/>
</dbReference>
<dbReference type="EMBL" id="CAJVAP010000035">
    <property type="protein sequence ID" value="CAG7620167.1"/>
    <property type="molecule type" value="Genomic_DNA"/>
</dbReference>
<proteinExistence type="inferred from homology"/>
<dbReference type="GO" id="GO:0016616">
    <property type="term" value="F:oxidoreductase activity, acting on the CH-OH group of donors, NAD or NADP as acceptor"/>
    <property type="evidence" value="ECO:0007669"/>
    <property type="project" value="TreeGrafter"/>
</dbReference>
<comment type="caution">
    <text evidence="3">The sequence shown here is derived from an EMBL/GenBank/DDBJ whole genome shotgun (WGS) entry which is preliminary data.</text>
</comment>
<dbReference type="PANTHER" id="PTHR24322">
    <property type="entry name" value="PKSB"/>
    <property type="match status" value="1"/>
</dbReference>
<accession>A0A916NIX1</accession>
<dbReference type="Pfam" id="PF00106">
    <property type="entry name" value="adh_short"/>
    <property type="match status" value="2"/>
</dbReference>
<evidence type="ECO:0000313" key="3">
    <source>
        <dbReference type="EMBL" id="CAG7620167.1"/>
    </source>
</evidence>
<keyword evidence="2" id="KW-0560">Oxidoreductase</keyword>
<evidence type="ECO:0000256" key="1">
    <source>
        <dbReference type="ARBA" id="ARBA00006484"/>
    </source>
</evidence>
<evidence type="ECO:0000313" key="4">
    <source>
        <dbReference type="Proteomes" id="UP000693892"/>
    </source>
</evidence>
<evidence type="ECO:0008006" key="5">
    <source>
        <dbReference type="Google" id="ProtNLM"/>
    </source>
</evidence>
<organism evidence="3 4">
    <name type="scientific">Leucobacter soli</name>
    <dbReference type="NCBI Taxonomy" id="2812850"/>
    <lineage>
        <taxon>Bacteria</taxon>
        <taxon>Bacillati</taxon>
        <taxon>Actinomycetota</taxon>
        <taxon>Actinomycetes</taxon>
        <taxon>Micrococcales</taxon>
        <taxon>Microbacteriaceae</taxon>
        <taxon>Leucobacter</taxon>
    </lineage>
</organism>
<reference evidence="3" key="1">
    <citation type="submission" date="2021-06" db="EMBL/GenBank/DDBJ databases">
        <authorList>
            <person name="Criscuolo A."/>
        </authorList>
    </citation>
    <scope>NUCLEOTIDE SEQUENCE</scope>
    <source>
        <strain evidence="3">CIP111803</strain>
    </source>
</reference>
<dbReference type="InterPro" id="IPR002347">
    <property type="entry name" value="SDR_fam"/>
</dbReference>
<gene>
    <name evidence="3" type="ORF">LEUCIP111803_02347</name>
</gene>
<dbReference type="PROSITE" id="PS00061">
    <property type="entry name" value="ADH_SHORT"/>
    <property type="match status" value="1"/>
</dbReference>
<dbReference type="AlphaFoldDB" id="A0A916NIX1"/>
<protein>
    <recommendedName>
        <fullName evidence="5">SDR family NAD(P)-dependent oxidoreductase</fullName>
    </recommendedName>
</protein>
<evidence type="ECO:0000256" key="2">
    <source>
        <dbReference type="ARBA" id="ARBA00023002"/>
    </source>
</evidence>
<keyword evidence="4" id="KW-1185">Reference proteome</keyword>
<dbReference type="PANTHER" id="PTHR24322:SF736">
    <property type="entry name" value="RETINOL DEHYDROGENASE 10"/>
    <property type="match status" value="1"/>
</dbReference>
<dbReference type="InterPro" id="IPR020904">
    <property type="entry name" value="Sc_DH/Rdtase_CS"/>
</dbReference>
<name>A0A916NIX1_9MICO</name>
<comment type="similarity">
    <text evidence="1">Belongs to the short-chain dehydrogenases/reductases (SDR) family.</text>
</comment>